<dbReference type="OrthoDB" id="10066031at2759"/>
<sequence>MASTSRASLPALPSMRSTKTHTGLSASTSRASLPGPPAPPSPARPPSPSTPSPPSSPVAASRNDNAFELRVVTLLLDIKAQVEHNTKLIIAERTKNREPDEADAVFPLKTLEEVDALEQTVKDVSKQKRLVQQLLHIGGTNLATTVRRILTYCLTQDVAIAFNWLGKGNGEKRAFSTLALKTAIFKAVQKNPLTSAASLAEVEAVMKSWFKHAADRNAGRQRRGNND</sequence>
<proteinExistence type="predicted"/>
<dbReference type="GeneID" id="119733628"/>
<feature type="region of interest" description="Disordered" evidence="1">
    <location>
        <begin position="1"/>
        <end position="61"/>
    </location>
</feature>
<dbReference type="RefSeq" id="XP_038062961.1">
    <property type="nucleotide sequence ID" value="XM_038207033.1"/>
</dbReference>
<dbReference type="PANTHER" id="PTHR34153:SF2">
    <property type="entry name" value="SI:CH211-262H13.3-RELATED"/>
    <property type="match status" value="1"/>
</dbReference>
<dbReference type="OMA" id="ATHHQYA"/>
<evidence type="ECO:0000256" key="1">
    <source>
        <dbReference type="SAM" id="MobiDB-lite"/>
    </source>
</evidence>
<dbReference type="AlphaFoldDB" id="A0A914AHF3"/>
<accession>A0A914AHF3</accession>
<evidence type="ECO:0000313" key="4">
    <source>
        <dbReference type="Proteomes" id="UP000887568"/>
    </source>
</evidence>
<dbReference type="Pfam" id="PF16064">
    <property type="entry name" value="DUF4806"/>
    <property type="match status" value="1"/>
</dbReference>
<feature type="compositionally biased region" description="Polar residues" evidence="1">
    <location>
        <begin position="15"/>
        <end position="28"/>
    </location>
</feature>
<keyword evidence="4" id="KW-1185">Reference proteome</keyword>
<dbReference type="EnsemblMetazoa" id="XM_038207033.1">
    <property type="protein sequence ID" value="XP_038062961.1"/>
    <property type="gene ID" value="LOC119733628"/>
</dbReference>
<dbReference type="Proteomes" id="UP000887568">
    <property type="component" value="Unplaced"/>
</dbReference>
<feature type="domain" description="DUF4806" evidence="2">
    <location>
        <begin position="104"/>
        <end position="180"/>
    </location>
</feature>
<feature type="compositionally biased region" description="Pro residues" evidence="1">
    <location>
        <begin position="34"/>
        <end position="56"/>
    </location>
</feature>
<reference evidence="3" key="1">
    <citation type="submission" date="2022-11" db="UniProtKB">
        <authorList>
            <consortium name="EnsemblMetazoa"/>
        </authorList>
    </citation>
    <scope>IDENTIFICATION</scope>
</reference>
<protein>
    <recommendedName>
        <fullName evidence="2">DUF4806 domain-containing protein</fullName>
    </recommendedName>
</protein>
<evidence type="ECO:0000259" key="2">
    <source>
        <dbReference type="Pfam" id="PF16064"/>
    </source>
</evidence>
<dbReference type="InterPro" id="IPR032071">
    <property type="entry name" value="DUF4806"/>
</dbReference>
<organism evidence="3 4">
    <name type="scientific">Patiria miniata</name>
    <name type="common">Bat star</name>
    <name type="synonym">Asterina miniata</name>
    <dbReference type="NCBI Taxonomy" id="46514"/>
    <lineage>
        <taxon>Eukaryota</taxon>
        <taxon>Metazoa</taxon>
        <taxon>Echinodermata</taxon>
        <taxon>Eleutherozoa</taxon>
        <taxon>Asterozoa</taxon>
        <taxon>Asteroidea</taxon>
        <taxon>Valvatacea</taxon>
        <taxon>Valvatida</taxon>
        <taxon>Asterinidae</taxon>
        <taxon>Patiria</taxon>
    </lineage>
</organism>
<dbReference type="PANTHER" id="PTHR34153">
    <property type="entry name" value="SI:CH211-262H13.3-RELATED-RELATED"/>
    <property type="match status" value="1"/>
</dbReference>
<name>A0A914AHF3_PATMI</name>
<evidence type="ECO:0000313" key="3">
    <source>
        <dbReference type="EnsemblMetazoa" id="XP_038062961.1"/>
    </source>
</evidence>